<gene>
    <name evidence="2" type="ORF">LzC2_04030</name>
</gene>
<dbReference type="RefSeq" id="WP_171183186.1">
    <property type="nucleotide sequence ID" value="NZ_WTPX01000006.1"/>
</dbReference>
<proteinExistence type="predicted"/>
<evidence type="ECO:0000259" key="1">
    <source>
        <dbReference type="Pfam" id="PF20600"/>
    </source>
</evidence>
<name>A0ABX1VAN6_9PLAN</name>
<protein>
    <recommendedName>
        <fullName evidence="1">Exodeoxyribonuclease X-like C-terminal domain-containing protein</fullName>
    </recommendedName>
</protein>
<dbReference type="InterPro" id="IPR046768">
    <property type="entry name" value="ExoX-like_C"/>
</dbReference>
<reference evidence="2 3" key="1">
    <citation type="journal article" date="2020" name="Syst. Appl. Microbiol.">
        <title>Alienimonas chondri sp. nov., a novel planctomycete isolated from the biofilm of the red alga Chondrus crispus.</title>
        <authorList>
            <person name="Vitorino I."/>
            <person name="Albuquerque L."/>
            <person name="Wiegand S."/>
            <person name="Kallscheuer N."/>
            <person name="da Costa M.S."/>
            <person name="Lobo-da-Cunha A."/>
            <person name="Jogler C."/>
            <person name="Lage O.M."/>
        </authorList>
    </citation>
    <scope>NUCLEOTIDE SEQUENCE [LARGE SCALE GENOMIC DNA]</scope>
    <source>
        <strain evidence="2 3">LzC2</strain>
    </source>
</reference>
<comment type="caution">
    <text evidence="2">The sequence shown here is derived from an EMBL/GenBank/DDBJ whole genome shotgun (WGS) entry which is preliminary data.</text>
</comment>
<keyword evidence="3" id="KW-1185">Reference proteome</keyword>
<dbReference type="Proteomes" id="UP000609651">
    <property type="component" value="Unassembled WGS sequence"/>
</dbReference>
<dbReference type="Pfam" id="PF20600">
    <property type="entry name" value="ExoX-like_C"/>
    <property type="match status" value="1"/>
</dbReference>
<accession>A0ABX1VAN6</accession>
<evidence type="ECO:0000313" key="2">
    <source>
        <dbReference type="EMBL" id="NNJ24347.1"/>
    </source>
</evidence>
<feature type="domain" description="Exodeoxyribonuclease X-like C-terminal" evidence="1">
    <location>
        <begin position="3"/>
        <end position="26"/>
    </location>
</feature>
<evidence type="ECO:0000313" key="3">
    <source>
        <dbReference type="Proteomes" id="UP000609651"/>
    </source>
</evidence>
<organism evidence="2 3">
    <name type="scientific">Alienimonas chondri</name>
    <dbReference type="NCBI Taxonomy" id="2681879"/>
    <lineage>
        <taxon>Bacteria</taxon>
        <taxon>Pseudomonadati</taxon>
        <taxon>Planctomycetota</taxon>
        <taxon>Planctomycetia</taxon>
        <taxon>Planctomycetales</taxon>
        <taxon>Planctomycetaceae</taxon>
        <taxon>Alienimonas</taxon>
    </lineage>
</organism>
<sequence>MKITFGKYDGKTLEQILLTDPAYVRQILSVSDPDDDLKAVIAEAWRMIELFEAKPLTGMCYKINCGKAATRIFLYIGSPALTFWCDKCDPYSRGATQGKLREVKEYLDVEDYVARYFKGRKSDLQVIFRAVLEAKEGPKPVTERAAKAFFS</sequence>
<dbReference type="EMBL" id="WTPX01000006">
    <property type="protein sequence ID" value="NNJ24347.1"/>
    <property type="molecule type" value="Genomic_DNA"/>
</dbReference>